<dbReference type="InterPro" id="IPR012910">
    <property type="entry name" value="Plug_dom"/>
</dbReference>
<dbReference type="Gene3D" id="2.40.170.20">
    <property type="entry name" value="TonB-dependent receptor, beta-barrel domain"/>
    <property type="match status" value="1"/>
</dbReference>
<evidence type="ECO:0000313" key="14">
    <source>
        <dbReference type="Proteomes" id="UP000216446"/>
    </source>
</evidence>
<evidence type="ECO:0000256" key="3">
    <source>
        <dbReference type="ARBA" id="ARBA00022452"/>
    </source>
</evidence>
<dbReference type="Pfam" id="PF13715">
    <property type="entry name" value="CarbopepD_reg_2"/>
    <property type="match status" value="1"/>
</dbReference>
<feature type="signal peptide" evidence="10">
    <location>
        <begin position="1"/>
        <end position="23"/>
    </location>
</feature>
<keyword evidence="13" id="KW-0675">Receptor</keyword>
<dbReference type="Pfam" id="PF07715">
    <property type="entry name" value="Plug"/>
    <property type="match status" value="1"/>
</dbReference>
<comment type="similarity">
    <text evidence="8 9">Belongs to the TonB-dependent receptor family.</text>
</comment>
<sequence length="997" mass="109105">MTATLSRTLLVSVLMLASAQAFAAVPLDAAGRVVGTVSDAVSGETLIGANVLVVGTSLGAATDLDGRFSIPSVPSGEQRLVVSYVGYQSDTLTVSVPDRGTIEVEVFLQSATFEGVTVTAQVAGQLAAINEQYRSRTVVNVVSADRIQELPDNNAAESIGRLPGVAIQRSGGEANSVSIRGLSPEFNNVTVNGVRLAGTDGGNRSVDLSLVSSNILDGIEVRKAITPDMDADAVGGTINLRLKNAPSRPALDLLAQGGYTGLQGYLGNYKFVGTASNRFFQDRLGAIVTFNAEEYDRSADKLNVGYGLGSLTDGSGESALYVNDLSTREETVRRGRTGGSVLLDYTLPGGRATANAFYNSRNDDARFRYQNVADRLAYNLERQQNETSLLSSALGVEQDFGWIQYDATATLSTSRAKSPENFTWVFNKEGTGFGQGTEARYNVFPEDVTVLVDSTTELSQLWVDDSRLDEDQMGVQANLQAPFRLGDFISGYVKTGGKLRWLDRTFDTNRFGRQGLQYPDAQLYECLAQGVPDFADQFRNGDRLPIGSVLTDYDRGTDFFDGVYGLGLVPDEDRLMELTRALQNPDFCSDPRDVPGAEVYFGEYIPESIGSLGRDYEGSENYQAGYVMAELNLGPYLTVIPGIRYERDNTSYTGQVFRAVATGQAGQPPRDYERITRDRTFDYWLPMVHADIRPTDWFSLRLARTETLIRPSFSQYAPITSIDIYSSSVVAANSRLSPASAVNYDASAQVIRGNLGLVGVSGFYKEIDNLVVGVGIPITSTLPPPEGTNVPEAWYQTARPTLYTQINSPEPTTFYGYELEWQTNFSYLPGLLKGIVLNLNYTRGFSETTYFSYLLESETVCNPRPCSQTFSVSDTSRVGRMPGQAAHIANVTLGYDYKGFSTRVSYLFQSNTTSSVSTNDPLNDRFVGDYSRFDLSVRQKLDLGVEVFVNLNNLNNRPDVAYTNQNSTTGEYSFTDRGLANRELYGYTVDVGARYRF</sequence>
<keyword evidence="10" id="KW-0732">Signal</keyword>
<comment type="caution">
    <text evidence="13">The sequence shown here is derived from an EMBL/GenBank/DDBJ whole genome shotgun (WGS) entry which is preliminary data.</text>
</comment>
<dbReference type="InterPro" id="IPR037066">
    <property type="entry name" value="Plug_dom_sf"/>
</dbReference>
<dbReference type="InterPro" id="IPR008969">
    <property type="entry name" value="CarboxyPept-like_regulatory"/>
</dbReference>
<evidence type="ECO:0000256" key="6">
    <source>
        <dbReference type="ARBA" id="ARBA00023136"/>
    </source>
</evidence>
<keyword evidence="14" id="KW-1185">Reference proteome</keyword>
<evidence type="ECO:0000259" key="12">
    <source>
        <dbReference type="Pfam" id="PF07715"/>
    </source>
</evidence>
<evidence type="ECO:0000256" key="1">
    <source>
        <dbReference type="ARBA" id="ARBA00004571"/>
    </source>
</evidence>
<evidence type="ECO:0000256" key="10">
    <source>
        <dbReference type="SAM" id="SignalP"/>
    </source>
</evidence>
<protein>
    <submittedName>
        <fullName evidence="13">TonB-dependent receptor</fullName>
    </submittedName>
</protein>
<reference evidence="13 14" key="1">
    <citation type="submission" date="2016-11" db="EMBL/GenBank/DDBJ databases">
        <title>Study of marine rhodopsin-containing bacteria.</title>
        <authorList>
            <person name="Yoshizawa S."/>
            <person name="Kumagai Y."/>
            <person name="Kogure K."/>
        </authorList>
    </citation>
    <scope>NUCLEOTIDE SEQUENCE [LARGE SCALE GENOMIC DNA]</scope>
    <source>
        <strain evidence="13 14">SG-29</strain>
    </source>
</reference>
<dbReference type="AlphaFoldDB" id="A0A259TU78"/>
<dbReference type="Gene3D" id="2.170.130.10">
    <property type="entry name" value="TonB-dependent receptor, plug domain"/>
    <property type="match status" value="1"/>
</dbReference>
<dbReference type="Pfam" id="PF00593">
    <property type="entry name" value="TonB_dep_Rec_b-barrel"/>
    <property type="match status" value="1"/>
</dbReference>
<name>A0A259TU78_9BACT</name>
<evidence type="ECO:0000313" key="13">
    <source>
        <dbReference type="EMBL" id="OZC01325.1"/>
    </source>
</evidence>
<evidence type="ECO:0000259" key="11">
    <source>
        <dbReference type="Pfam" id="PF00593"/>
    </source>
</evidence>
<accession>A0A259TU78</accession>
<keyword evidence="7 8" id="KW-0998">Cell outer membrane</keyword>
<organism evidence="13 14">
    <name type="scientific">Rubricoccus marinus</name>
    <dbReference type="NCBI Taxonomy" id="716817"/>
    <lineage>
        <taxon>Bacteria</taxon>
        <taxon>Pseudomonadati</taxon>
        <taxon>Rhodothermota</taxon>
        <taxon>Rhodothermia</taxon>
        <taxon>Rhodothermales</taxon>
        <taxon>Rubricoccaceae</taxon>
        <taxon>Rubricoccus</taxon>
    </lineage>
</organism>
<evidence type="ECO:0000256" key="2">
    <source>
        <dbReference type="ARBA" id="ARBA00022448"/>
    </source>
</evidence>
<dbReference type="InParanoid" id="A0A259TU78"/>
<evidence type="ECO:0000256" key="9">
    <source>
        <dbReference type="RuleBase" id="RU003357"/>
    </source>
</evidence>
<dbReference type="NCBIfam" id="TIGR01782">
    <property type="entry name" value="TonB-Xanth-Caul"/>
    <property type="match status" value="1"/>
</dbReference>
<evidence type="ECO:0000256" key="5">
    <source>
        <dbReference type="ARBA" id="ARBA00023077"/>
    </source>
</evidence>
<dbReference type="InterPro" id="IPR010104">
    <property type="entry name" value="TonB_rcpt_bac"/>
</dbReference>
<dbReference type="SUPFAM" id="SSF49464">
    <property type="entry name" value="Carboxypeptidase regulatory domain-like"/>
    <property type="match status" value="1"/>
</dbReference>
<keyword evidence="3 8" id="KW-1134">Transmembrane beta strand</keyword>
<feature type="chain" id="PRO_5012921080" evidence="10">
    <location>
        <begin position="24"/>
        <end position="997"/>
    </location>
</feature>
<dbReference type="InterPro" id="IPR000531">
    <property type="entry name" value="Beta-barrel_TonB"/>
</dbReference>
<keyword evidence="4 8" id="KW-0812">Transmembrane</keyword>
<evidence type="ECO:0000256" key="8">
    <source>
        <dbReference type="PROSITE-ProRule" id="PRU01360"/>
    </source>
</evidence>
<keyword evidence="2 8" id="KW-0813">Transport</keyword>
<dbReference type="SUPFAM" id="SSF56935">
    <property type="entry name" value="Porins"/>
    <property type="match status" value="1"/>
</dbReference>
<dbReference type="InterPro" id="IPR039426">
    <property type="entry name" value="TonB-dep_rcpt-like"/>
</dbReference>
<dbReference type="PANTHER" id="PTHR40980:SF4">
    <property type="entry name" value="TONB-DEPENDENT RECEPTOR-LIKE BETA-BARREL DOMAIN-CONTAINING PROTEIN"/>
    <property type="match status" value="1"/>
</dbReference>
<gene>
    <name evidence="13" type="ORF">BSZ36_17945</name>
</gene>
<proteinExistence type="inferred from homology"/>
<feature type="domain" description="TonB-dependent receptor plug" evidence="12">
    <location>
        <begin position="136"/>
        <end position="237"/>
    </location>
</feature>
<feature type="domain" description="TonB-dependent receptor-like beta-barrel" evidence="11">
    <location>
        <begin position="415"/>
        <end position="954"/>
    </location>
</feature>
<dbReference type="PROSITE" id="PS52016">
    <property type="entry name" value="TONB_DEPENDENT_REC_3"/>
    <property type="match status" value="1"/>
</dbReference>
<dbReference type="PANTHER" id="PTHR40980">
    <property type="entry name" value="PLUG DOMAIN-CONTAINING PROTEIN"/>
    <property type="match status" value="1"/>
</dbReference>
<comment type="subcellular location">
    <subcellularLocation>
        <location evidence="1 8">Cell outer membrane</location>
        <topology evidence="1 8">Multi-pass membrane protein</topology>
    </subcellularLocation>
</comment>
<keyword evidence="5 9" id="KW-0798">TonB box</keyword>
<evidence type="ECO:0000256" key="4">
    <source>
        <dbReference type="ARBA" id="ARBA00022692"/>
    </source>
</evidence>
<evidence type="ECO:0000256" key="7">
    <source>
        <dbReference type="ARBA" id="ARBA00023237"/>
    </source>
</evidence>
<dbReference type="GO" id="GO:0009279">
    <property type="term" value="C:cell outer membrane"/>
    <property type="evidence" value="ECO:0007669"/>
    <property type="project" value="UniProtKB-SubCell"/>
</dbReference>
<dbReference type="EMBL" id="MQWB01000011">
    <property type="protein sequence ID" value="OZC01325.1"/>
    <property type="molecule type" value="Genomic_DNA"/>
</dbReference>
<dbReference type="RefSeq" id="WP_094551828.1">
    <property type="nucleotide sequence ID" value="NZ_MQWB01000011.1"/>
</dbReference>
<dbReference type="OrthoDB" id="8727862at2"/>
<dbReference type="InterPro" id="IPR036942">
    <property type="entry name" value="Beta-barrel_TonB_sf"/>
</dbReference>
<keyword evidence="6 8" id="KW-0472">Membrane</keyword>
<dbReference type="Gene3D" id="2.60.40.1120">
    <property type="entry name" value="Carboxypeptidase-like, regulatory domain"/>
    <property type="match status" value="1"/>
</dbReference>
<dbReference type="Proteomes" id="UP000216446">
    <property type="component" value="Unassembled WGS sequence"/>
</dbReference>